<keyword evidence="1" id="KW-0479">Metal-binding</keyword>
<evidence type="ECO:0000256" key="1">
    <source>
        <dbReference type="PROSITE-ProRule" id="PRU00042"/>
    </source>
</evidence>
<protein>
    <recommendedName>
        <fullName evidence="2">C2H2-type domain-containing protein</fullName>
    </recommendedName>
</protein>
<dbReference type="InterPro" id="IPR013087">
    <property type="entry name" value="Znf_C2H2_type"/>
</dbReference>
<name>X6NB81_RETFI</name>
<evidence type="ECO:0000259" key="2">
    <source>
        <dbReference type="PROSITE" id="PS50157"/>
    </source>
</evidence>
<proteinExistence type="predicted"/>
<dbReference type="AlphaFoldDB" id="X6NB81"/>
<accession>X6NB81</accession>
<keyword evidence="4" id="KW-1185">Reference proteome</keyword>
<keyword evidence="1" id="KW-0863">Zinc-finger</keyword>
<reference evidence="3 4" key="1">
    <citation type="journal article" date="2013" name="Curr. Biol.">
        <title>The Genome of the Foraminiferan Reticulomyxa filosa.</title>
        <authorList>
            <person name="Glockner G."/>
            <person name="Hulsmann N."/>
            <person name="Schleicher M."/>
            <person name="Noegel A.A."/>
            <person name="Eichinger L."/>
            <person name="Gallinger C."/>
            <person name="Pawlowski J."/>
            <person name="Sierra R."/>
            <person name="Euteneuer U."/>
            <person name="Pillet L."/>
            <person name="Moustafa A."/>
            <person name="Platzer M."/>
            <person name="Groth M."/>
            <person name="Szafranski K."/>
            <person name="Schliwa M."/>
        </authorList>
    </citation>
    <scope>NUCLEOTIDE SEQUENCE [LARGE SCALE GENOMIC DNA]</scope>
</reference>
<comment type="caution">
    <text evidence="3">The sequence shown here is derived from an EMBL/GenBank/DDBJ whole genome shotgun (WGS) entry which is preliminary data.</text>
</comment>
<evidence type="ECO:0000313" key="4">
    <source>
        <dbReference type="Proteomes" id="UP000023152"/>
    </source>
</evidence>
<feature type="domain" description="C2H2-type" evidence="2">
    <location>
        <begin position="28"/>
        <end position="57"/>
    </location>
</feature>
<dbReference type="PROSITE" id="PS50157">
    <property type="entry name" value="ZINC_FINGER_C2H2_2"/>
    <property type="match status" value="1"/>
</dbReference>
<dbReference type="EMBL" id="ASPP01010158">
    <property type="protein sequence ID" value="ETO23158.1"/>
    <property type="molecule type" value="Genomic_DNA"/>
</dbReference>
<dbReference type="PROSITE" id="PS00028">
    <property type="entry name" value="ZINC_FINGER_C2H2_1"/>
    <property type="match status" value="1"/>
</dbReference>
<sequence>KKPKEIYLIITSFYLGCDNPNSGRVPGFKCFICQCTKELTSLDDLRWHVWLHHRHSPDMAKAIADSRERYWNLVELSPANRVSKKRGQVIDLCMDSDSDDNGIKQSNVSHSNTKRVDQRTRRMETSHSMADVQPVQKDTSLMTMAVSSQYQQLPQGVAKNTSGAMNIGHFHPCTRPTEEELAPLDERVDTQLCEEQKINGMQMQVDSEEVTATRTMITMTSTASPSTTAKSHNTWGSNSDHFSVFGSPLVDGDSHNNNNNNMNHFGLHSSMSGGPDWFGENEFLGFPQQSSNGNSNTHCFHDSFGNDFLGVFFSLVLLFDIYKNKKNTKTSFFENECFFL</sequence>
<dbReference type="GO" id="GO:0008270">
    <property type="term" value="F:zinc ion binding"/>
    <property type="evidence" value="ECO:0007669"/>
    <property type="project" value="UniProtKB-KW"/>
</dbReference>
<evidence type="ECO:0000313" key="3">
    <source>
        <dbReference type="EMBL" id="ETO23158.1"/>
    </source>
</evidence>
<gene>
    <name evidence="3" type="ORF">RFI_14029</name>
</gene>
<feature type="non-terminal residue" evidence="3">
    <location>
        <position position="1"/>
    </location>
</feature>
<dbReference type="Proteomes" id="UP000023152">
    <property type="component" value="Unassembled WGS sequence"/>
</dbReference>
<keyword evidence="1" id="KW-0862">Zinc</keyword>
<organism evidence="3 4">
    <name type="scientific">Reticulomyxa filosa</name>
    <dbReference type="NCBI Taxonomy" id="46433"/>
    <lineage>
        <taxon>Eukaryota</taxon>
        <taxon>Sar</taxon>
        <taxon>Rhizaria</taxon>
        <taxon>Retaria</taxon>
        <taxon>Foraminifera</taxon>
        <taxon>Monothalamids</taxon>
        <taxon>Reticulomyxidae</taxon>
        <taxon>Reticulomyxa</taxon>
    </lineage>
</organism>